<accession>A0A649VRZ2</accession>
<evidence type="ECO:0000313" key="1">
    <source>
        <dbReference type="EMBL" id="QGJ94964.1"/>
    </source>
</evidence>
<gene>
    <name evidence="1" type="primary">103</name>
    <name evidence="1" type="ORF">SEA_STORMAGEDDON_103</name>
</gene>
<reference evidence="1 2" key="1">
    <citation type="submission" date="2019-10" db="EMBL/GenBank/DDBJ databases">
        <authorList>
            <person name="Garlena R.A."/>
            <person name="Russell D.A."/>
            <person name="Pope W.H."/>
            <person name="Jacobs-Sera D."/>
            <person name="Hatfull G.F."/>
        </authorList>
    </citation>
    <scope>NUCLEOTIDE SEQUENCE [LARGE SCALE GENOMIC DNA]</scope>
</reference>
<dbReference type="KEGG" id="vg:64766811"/>
<name>A0A649VRZ2_9CAUD</name>
<keyword evidence="2" id="KW-1185">Reference proteome</keyword>
<organism evidence="1 2">
    <name type="scientific">Gordonia phage Stormageddon</name>
    <dbReference type="NCBI Taxonomy" id="2656541"/>
    <lineage>
        <taxon>Viruses</taxon>
        <taxon>Duplodnaviria</taxon>
        <taxon>Heunggongvirae</taxon>
        <taxon>Uroviricota</taxon>
        <taxon>Caudoviricetes</taxon>
        <taxon>Stormageddonvirus</taxon>
        <taxon>Stormageddonvirus Stormageddon</taxon>
    </lineage>
</organism>
<protein>
    <submittedName>
        <fullName evidence="1">Uncharacterized protein</fullName>
    </submittedName>
</protein>
<dbReference type="RefSeq" id="YP_010059578.1">
    <property type="nucleotide sequence ID" value="NC_054726.1"/>
</dbReference>
<proteinExistence type="predicted"/>
<evidence type="ECO:0000313" key="2">
    <source>
        <dbReference type="Proteomes" id="UP000423065"/>
    </source>
</evidence>
<dbReference type="Proteomes" id="UP000423065">
    <property type="component" value="Segment"/>
</dbReference>
<dbReference type="GeneID" id="64766811"/>
<sequence length="77" mass="8854">MTMADGFEAMGDEVRRPRPLKVYALWRQARETLDIPGVSPTLLALFASEDSAQDKCRAYNKRLRFTAHWVTVIEVEQ</sequence>
<dbReference type="EMBL" id="MN586040">
    <property type="protein sequence ID" value="QGJ94964.1"/>
    <property type="molecule type" value="Genomic_DNA"/>
</dbReference>